<accession>A0A4S4L1J3</accession>
<protein>
    <submittedName>
        <fullName evidence="2">Uncharacterized protein</fullName>
    </submittedName>
</protein>
<dbReference type="Proteomes" id="UP000310158">
    <property type="component" value="Unassembled WGS sequence"/>
</dbReference>
<dbReference type="EMBL" id="SGPL01001159">
    <property type="protein sequence ID" value="THH04438.1"/>
    <property type="molecule type" value="Genomic_DNA"/>
</dbReference>
<reference evidence="2 3" key="1">
    <citation type="submission" date="2019-02" db="EMBL/GenBank/DDBJ databases">
        <title>Genome sequencing of the rare red list fungi Bondarzewia mesenterica.</title>
        <authorList>
            <person name="Buettner E."/>
            <person name="Kellner H."/>
        </authorList>
    </citation>
    <scope>NUCLEOTIDE SEQUENCE [LARGE SCALE GENOMIC DNA]</scope>
    <source>
        <strain evidence="2 3">DSM 108281</strain>
    </source>
</reference>
<sequence length="312" mass="34611">MFAFAHPAHSSFAYFHPPPNEYAQSYLPDLDSNDLSLLVDDVSLDMGSYPQSLPYALPQHLWPTDMTPYPLDPPPVHDPLHSPNGWPCLLPNPSPESLPYPPLSGPLEHAFPPPSPPSPPQDLLQAYSDAPRPTFPTPSQLLTDLASCTQAPAAAKRDSDKKVETQRKARQRIVADSVGFSPTDPSVRPLTLRRSSLTSPLNTSDTISSHDKKRFYLECLEQYIMYLHDQLRLVGADPVPLERVSTYRGLTSRSIRTMLVHMQMSLKKAHEETLTEERAFLDLTDKVAALDADNDPHPASPTPDVFSSPSSF</sequence>
<keyword evidence="3" id="KW-1185">Reference proteome</keyword>
<name>A0A4S4L1J3_9AGAM</name>
<proteinExistence type="predicted"/>
<evidence type="ECO:0000256" key="1">
    <source>
        <dbReference type="SAM" id="MobiDB-lite"/>
    </source>
</evidence>
<dbReference type="AlphaFoldDB" id="A0A4S4L1J3"/>
<evidence type="ECO:0000313" key="3">
    <source>
        <dbReference type="Proteomes" id="UP000310158"/>
    </source>
</evidence>
<comment type="caution">
    <text evidence="2">The sequence shown here is derived from an EMBL/GenBank/DDBJ whole genome shotgun (WGS) entry which is preliminary data.</text>
</comment>
<evidence type="ECO:0000313" key="2">
    <source>
        <dbReference type="EMBL" id="THH04438.1"/>
    </source>
</evidence>
<feature type="region of interest" description="Disordered" evidence="1">
    <location>
        <begin position="97"/>
        <end position="140"/>
    </location>
</feature>
<feature type="compositionally biased region" description="Pro residues" evidence="1">
    <location>
        <begin position="111"/>
        <end position="120"/>
    </location>
</feature>
<feature type="region of interest" description="Disordered" evidence="1">
    <location>
        <begin position="291"/>
        <end position="312"/>
    </location>
</feature>
<organism evidence="2 3">
    <name type="scientific">Bondarzewia mesenterica</name>
    <dbReference type="NCBI Taxonomy" id="1095465"/>
    <lineage>
        <taxon>Eukaryota</taxon>
        <taxon>Fungi</taxon>
        <taxon>Dikarya</taxon>
        <taxon>Basidiomycota</taxon>
        <taxon>Agaricomycotina</taxon>
        <taxon>Agaricomycetes</taxon>
        <taxon>Russulales</taxon>
        <taxon>Bondarzewiaceae</taxon>
        <taxon>Bondarzewia</taxon>
    </lineage>
</organism>
<gene>
    <name evidence="2" type="ORF">EW146_g10176</name>
</gene>
<dbReference type="OrthoDB" id="3258400at2759"/>